<gene>
    <name evidence="2" type="ORF">HANVADRAFT_3188</name>
</gene>
<dbReference type="AlphaFoldDB" id="A0A1B7TBA4"/>
<sequence>MSDNNSVYLQGRNGNNNGNTTNKLQENMMDLLNRDMAKKQLSSNSSSEMFGDSNSIATLDEIDRDIYPEDDNDNEPIIVLSDDDDQIEQNDGSGKKEALSYKYDVALKRKRSMDIARRALKKNKSISHRRYDYLVDVPEEVKVLKSGSWLNTKTGQLVSRKIYRETGTLTNHNDTDDSLQDLRLLKEVYVHDPKDDKFEKYKTDLLTKSSEKENTQVQTREEEEEEQNGEENLEEKDVDTAVQNAINTGYLNNQELIAPLDETPSVGKESVTKLDNGKYIITRSFEEENESSPDKNETFELTPKDNMYINLPSERQKEIQKMRLLKMDKVNKKKVLNKYIASNDQRVNDIANISRRATDSILLDQVDEQGVEHDLIQVRENGTLHIKQNDNSNNNTDTNNDSHNVEEIVLDALSEEEEKEEEFQGVEDNHDDNAEMDELNDDDLQITGVRVATVREDQLPRPIPANNTVMMETERRLREMAERMNAQRTNRMAQNVYVNPNRMNALQDVLTELEKYPLHIRTLFENSTSTKKFQEDLKKFLPKGASDKLGKLGKLYFKFRSMRGETKYDKLVQVAQPRGIRNHLEANEHLFMNRMLGEIAIMEDRAFDERARRTTQKRKGTLEKYMAKIEKLPFDQSCDFIDLPKKEHIEIVRKESAKNGCDDHGYIDDTYWSNNANIDNADGSESLSSSSSEQEEEDQEENLGFDGNGKNNTKTKSKLRTEKDSQFEIKKTIIPDEHSSFKKINVCFLCATPLRTGIPSNFKGSRHKDQSFNYLVKKYGVQCPYVFLTAPTETDRQYSKRVFIAIPCGHAYCGRCVMRISNSMKLPTKLKERRKNVIGCGNPYIYGPEKCVVKGCRGKFNKPNSFRELYL</sequence>
<feature type="region of interest" description="Disordered" evidence="1">
    <location>
        <begin position="207"/>
        <end position="237"/>
    </location>
</feature>
<comment type="caution">
    <text evidence="2">The sequence shown here is derived from an EMBL/GenBank/DDBJ whole genome shotgun (WGS) entry which is preliminary data.</text>
</comment>
<feature type="region of interest" description="Disordered" evidence="1">
    <location>
        <begin position="678"/>
        <end position="721"/>
    </location>
</feature>
<feature type="region of interest" description="Disordered" evidence="1">
    <location>
        <begin position="1"/>
        <end position="21"/>
    </location>
</feature>
<keyword evidence="3" id="KW-1185">Reference proteome</keyword>
<protein>
    <recommendedName>
        <fullName evidence="4">RING-type domain-containing protein</fullName>
    </recommendedName>
</protein>
<evidence type="ECO:0000313" key="3">
    <source>
        <dbReference type="Proteomes" id="UP000092321"/>
    </source>
</evidence>
<feature type="compositionally biased region" description="Acidic residues" evidence="1">
    <location>
        <begin position="221"/>
        <end position="237"/>
    </location>
</feature>
<dbReference type="OrthoDB" id="3972878at2759"/>
<feature type="compositionally biased region" description="Acidic residues" evidence="1">
    <location>
        <begin position="693"/>
        <end position="703"/>
    </location>
</feature>
<evidence type="ECO:0000256" key="1">
    <source>
        <dbReference type="SAM" id="MobiDB-lite"/>
    </source>
</evidence>
<reference evidence="3" key="1">
    <citation type="journal article" date="2016" name="Proc. Natl. Acad. Sci. U.S.A.">
        <title>Comparative genomics of biotechnologically important yeasts.</title>
        <authorList>
            <person name="Riley R."/>
            <person name="Haridas S."/>
            <person name="Wolfe K.H."/>
            <person name="Lopes M.R."/>
            <person name="Hittinger C.T."/>
            <person name="Goeker M."/>
            <person name="Salamov A.A."/>
            <person name="Wisecaver J.H."/>
            <person name="Long T.M."/>
            <person name="Calvey C.H."/>
            <person name="Aerts A.L."/>
            <person name="Barry K.W."/>
            <person name="Choi C."/>
            <person name="Clum A."/>
            <person name="Coughlan A.Y."/>
            <person name="Deshpande S."/>
            <person name="Douglass A.P."/>
            <person name="Hanson S.J."/>
            <person name="Klenk H.-P."/>
            <person name="LaButti K.M."/>
            <person name="Lapidus A."/>
            <person name="Lindquist E.A."/>
            <person name="Lipzen A.M."/>
            <person name="Meier-Kolthoff J.P."/>
            <person name="Ohm R.A."/>
            <person name="Otillar R.P."/>
            <person name="Pangilinan J.L."/>
            <person name="Peng Y."/>
            <person name="Rokas A."/>
            <person name="Rosa C.A."/>
            <person name="Scheuner C."/>
            <person name="Sibirny A.A."/>
            <person name="Slot J.C."/>
            <person name="Stielow J.B."/>
            <person name="Sun H."/>
            <person name="Kurtzman C.P."/>
            <person name="Blackwell M."/>
            <person name="Grigoriev I.V."/>
            <person name="Jeffries T.W."/>
        </authorList>
    </citation>
    <scope>NUCLEOTIDE SEQUENCE [LARGE SCALE GENOMIC DNA]</scope>
    <source>
        <strain evidence="3">NRRL Y-1626</strain>
    </source>
</reference>
<evidence type="ECO:0000313" key="2">
    <source>
        <dbReference type="EMBL" id="OBA26026.1"/>
    </source>
</evidence>
<organism evidence="2 3">
    <name type="scientific">Hanseniaspora valbyensis NRRL Y-1626</name>
    <dbReference type="NCBI Taxonomy" id="766949"/>
    <lineage>
        <taxon>Eukaryota</taxon>
        <taxon>Fungi</taxon>
        <taxon>Dikarya</taxon>
        <taxon>Ascomycota</taxon>
        <taxon>Saccharomycotina</taxon>
        <taxon>Saccharomycetes</taxon>
        <taxon>Saccharomycodales</taxon>
        <taxon>Saccharomycodaceae</taxon>
        <taxon>Hanseniaspora</taxon>
    </lineage>
</organism>
<evidence type="ECO:0008006" key="4">
    <source>
        <dbReference type="Google" id="ProtNLM"/>
    </source>
</evidence>
<dbReference type="Proteomes" id="UP000092321">
    <property type="component" value="Unassembled WGS sequence"/>
</dbReference>
<dbReference type="EMBL" id="LXPE01000027">
    <property type="protein sequence ID" value="OBA26026.1"/>
    <property type="molecule type" value="Genomic_DNA"/>
</dbReference>
<name>A0A1B7TBA4_9ASCO</name>
<proteinExistence type="predicted"/>
<accession>A0A1B7TBA4</accession>